<name>A0ABR1TUQ5_9PEZI</name>
<evidence type="ECO:0000313" key="3">
    <source>
        <dbReference type="Proteomes" id="UP001480595"/>
    </source>
</evidence>
<evidence type="ECO:0000256" key="1">
    <source>
        <dbReference type="SAM" id="MobiDB-lite"/>
    </source>
</evidence>
<keyword evidence="3" id="KW-1185">Reference proteome</keyword>
<sequence>MTNPSSGSSSGTTAPHSQYRLVTAKNSKCDLCNQRNRSTMQKCLTCGLTTCSACHGQGRYDPRHNLASMDLTWSAPTAMPRGAQRRSGLVRQTATGNRQGHDDDERAIAANDTAAPVAAVAAAPAAAAVAPAASATNATATPTKREPVAEKTAVVPGGDEDGEDVDTTTVNATAALPSAPAPTPAVESRRGATVLPLAVTPPPAPVDELYRHMLLEWNHSAIVARVRREEGPLGALDMVEAATTMMAMARGVPFSPRCDDFLRRMRHHYNTR</sequence>
<dbReference type="EMBL" id="JAQQWL010000011">
    <property type="protein sequence ID" value="KAK8050370.1"/>
    <property type="molecule type" value="Genomic_DNA"/>
</dbReference>
<reference evidence="2 3" key="1">
    <citation type="submission" date="2023-01" db="EMBL/GenBank/DDBJ databases">
        <title>Analysis of 21 Apiospora genomes using comparative genomics revels a genus with tremendous synthesis potential of carbohydrate active enzymes and secondary metabolites.</title>
        <authorList>
            <person name="Sorensen T."/>
        </authorList>
    </citation>
    <scope>NUCLEOTIDE SEQUENCE [LARGE SCALE GENOMIC DNA]</scope>
    <source>
        <strain evidence="2 3">CBS 135458</strain>
    </source>
</reference>
<dbReference type="GeneID" id="92096572"/>
<evidence type="ECO:0000313" key="2">
    <source>
        <dbReference type="EMBL" id="KAK8050370.1"/>
    </source>
</evidence>
<comment type="caution">
    <text evidence="2">The sequence shown here is derived from an EMBL/GenBank/DDBJ whole genome shotgun (WGS) entry which is preliminary data.</text>
</comment>
<feature type="region of interest" description="Disordered" evidence="1">
    <location>
        <begin position="135"/>
        <end position="164"/>
    </location>
</feature>
<dbReference type="Proteomes" id="UP001480595">
    <property type="component" value="Unassembled WGS sequence"/>
</dbReference>
<feature type="region of interest" description="Disordered" evidence="1">
    <location>
        <begin position="79"/>
        <end position="104"/>
    </location>
</feature>
<gene>
    <name evidence="2" type="ORF">PG994_012100</name>
</gene>
<accession>A0ABR1TUQ5</accession>
<proteinExistence type="predicted"/>
<dbReference type="RefSeq" id="XP_066712619.1">
    <property type="nucleotide sequence ID" value="XM_066863509.1"/>
</dbReference>
<organism evidence="2 3">
    <name type="scientific">Apiospora phragmitis</name>
    <dbReference type="NCBI Taxonomy" id="2905665"/>
    <lineage>
        <taxon>Eukaryota</taxon>
        <taxon>Fungi</taxon>
        <taxon>Dikarya</taxon>
        <taxon>Ascomycota</taxon>
        <taxon>Pezizomycotina</taxon>
        <taxon>Sordariomycetes</taxon>
        <taxon>Xylariomycetidae</taxon>
        <taxon>Amphisphaeriales</taxon>
        <taxon>Apiosporaceae</taxon>
        <taxon>Apiospora</taxon>
    </lineage>
</organism>
<protein>
    <submittedName>
        <fullName evidence="2">Uncharacterized protein</fullName>
    </submittedName>
</protein>